<evidence type="ECO:0000256" key="1">
    <source>
        <dbReference type="RuleBase" id="RU367041"/>
    </source>
</evidence>
<evidence type="ECO:0000313" key="5">
    <source>
        <dbReference type="Proteomes" id="UP000785679"/>
    </source>
</evidence>
<sequence length="458" mass="52735">MLVLARKLKLKVLVMGVNNMHLDNLIFRVLELQEQFKDKLTEDERSRFVRVCSTSSQIHPKLRQYSSTCLSFDSLQHLHDFIQGTDIFFSTAMSIFNTFFGCFKFDMCILDEASLCVEPLSIGPFLMAEKAVMVGDYYILNPQVKNSDAEKRGLGISLFRKLCEKYPYDVVILKKQYRMNDHICSLTNVIAYKGLIKHALQERQEATLQFNNDIHLNEFPFIKEIKQHERKVVFINTDNLLNKALQKQLNAMKSRNFYESAIIFAIVENFLHSGLSRKQMAIVTPFVDQQALIQRQLTQFKMKAHLLDKIQGLQKDVIIVSCVQHNRKQAILKDIKRLYLSFPRASKKLIIVGSINNLTKVQPMDQFVQYIKKKSWYIDINNALQIKKYFAPEASKFLSFLAPNKGDTLQGLRHPSTCAYLGTTKKFADENKIVYHIDGVATTHTGMPKAQVNSSSLQ</sequence>
<keyword evidence="1" id="KW-0378">Hydrolase</keyword>
<evidence type="ECO:0000259" key="3">
    <source>
        <dbReference type="Pfam" id="PF13087"/>
    </source>
</evidence>
<keyword evidence="1" id="KW-0238">DNA-binding</keyword>
<keyword evidence="1" id="KW-0234">DNA repair</keyword>
<keyword evidence="1" id="KW-0067">ATP-binding</keyword>
<keyword evidence="1" id="KW-0227">DNA damage</keyword>
<evidence type="ECO:0000259" key="2">
    <source>
        <dbReference type="Pfam" id="PF13086"/>
    </source>
</evidence>
<dbReference type="GO" id="GO:0003677">
    <property type="term" value="F:DNA binding"/>
    <property type="evidence" value="ECO:0007669"/>
    <property type="project" value="UniProtKB-UniRule"/>
</dbReference>
<keyword evidence="1" id="KW-0004">4Fe-4S</keyword>
<dbReference type="InterPro" id="IPR027417">
    <property type="entry name" value="P-loop_NTPase"/>
</dbReference>
<dbReference type="EC" id="3.6.4.12" evidence="1"/>
<comment type="catalytic activity">
    <reaction evidence="1">
        <text>ATP + H2O = ADP + phosphate + H(+)</text>
        <dbReference type="Rhea" id="RHEA:13065"/>
        <dbReference type="ChEBI" id="CHEBI:15377"/>
        <dbReference type="ChEBI" id="CHEBI:15378"/>
        <dbReference type="ChEBI" id="CHEBI:30616"/>
        <dbReference type="ChEBI" id="CHEBI:43474"/>
        <dbReference type="ChEBI" id="CHEBI:456216"/>
        <dbReference type="EC" id="3.6.4.12"/>
    </reaction>
</comment>
<name>A0A8J8T8K2_HALGN</name>
<keyword evidence="1" id="KW-0511">Multifunctional enzyme</keyword>
<dbReference type="GO" id="GO:0005524">
    <property type="term" value="F:ATP binding"/>
    <property type="evidence" value="ECO:0007669"/>
    <property type="project" value="UniProtKB-UniRule"/>
</dbReference>
<keyword evidence="5" id="KW-1185">Reference proteome</keyword>
<dbReference type="InterPro" id="IPR047187">
    <property type="entry name" value="SF1_C_Upf1"/>
</dbReference>
<dbReference type="PANTHER" id="PTHR10887:SF433">
    <property type="entry name" value="DNA REPLICATION ATP-DEPENDENT HELICASE_NUCLEASE DNA2"/>
    <property type="match status" value="1"/>
</dbReference>
<keyword evidence="1" id="KW-0411">Iron-sulfur</keyword>
<comment type="function">
    <text evidence="1">Key enzyme involved in DNA replication and DNA repair. Involved in Okazaki fragments processing by cleaving long flaps that escape FEN1: flaps that are longer than 27 nucleotides are coated by replication protein A complex (RPA), leading to recruit DNA2 which cleaves the flap until it is too short to bind RPA and becomes a substrate for FEN1. Also involved in 5'-end resection of DNA during double-strand break (DSB) repair by mediating the cleavage of 5'-ssDNA.</text>
</comment>
<comment type="similarity">
    <text evidence="1">Belongs to the DNA2/NAM7 helicase family.</text>
</comment>
<dbReference type="GO" id="GO:0006281">
    <property type="term" value="P:DNA repair"/>
    <property type="evidence" value="ECO:0007669"/>
    <property type="project" value="UniProtKB-KW"/>
</dbReference>
<dbReference type="GO" id="GO:0005694">
    <property type="term" value="C:chromosome"/>
    <property type="evidence" value="ECO:0007669"/>
    <property type="project" value="UniProtKB-SubCell"/>
</dbReference>
<dbReference type="OrthoDB" id="292855at2759"/>
<gene>
    <name evidence="4" type="ORF">FGO68_gene3132</name>
</gene>
<keyword evidence="1" id="KW-0540">Nuclease</keyword>
<keyword evidence="1" id="KW-0539">Nucleus</keyword>
<dbReference type="Pfam" id="PF13087">
    <property type="entry name" value="AAA_12"/>
    <property type="match status" value="1"/>
</dbReference>
<dbReference type="EMBL" id="RRYP01001618">
    <property type="protein sequence ID" value="TNV85700.1"/>
    <property type="molecule type" value="Genomic_DNA"/>
</dbReference>
<dbReference type="InterPro" id="IPR045055">
    <property type="entry name" value="DNA2/NAM7-like"/>
</dbReference>
<dbReference type="EC" id="3.1.-.-" evidence="1"/>
<dbReference type="GO" id="GO:0017108">
    <property type="term" value="F:5'-flap endonuclease activity"/>
    <property type="evidence" value="ECO:0007669"/>
    <property type="project" value="UniProtKB-UniRule"/>
</dbReference>
<comment type="caution">
    <text evidence="4">The sequence shown here is derived from an EMBL/GenBank/DDBJ whole genome shotgun (WGS) entry which is preliminary data.</text>
</comment>
<keyword evidence="1" id="KW-0347">Helicase</keyword>
<reference evidence="4" key="1">
    <citation type="submission" date="2019-06" db="EMBL/GenBank/DDBJ databases">
        <authorList>
            <person name="Zheng W."/>
        </authorList>
    </citation>
    <scope>NUCLEOTIDE SEQUENCE</scope>
    <source>
        <strain evidence="4">QDHG01</strain>
    </source>
</reference>
<dbReference type="SUPFAM" id="SSF52540">
    <property type="entry name" value="P-loop containing nucleoside triphosphate hydrolases"/>
    <property type="match status" value="1"/>
</dbReference>
<dbReference type="GO" id="GO:0071932">
    <property type="term" value="P:replication fork reversal"/>
    <property type="evidence" value="ECO:0007669"/>
    <property type="project" value="TreeGrafter"/>
</dbReference>
<dbReference type="GO" id="GO:0017116">
    <property type="term" value="F:single-stranded DNA helicase activity"/>
    <property type="evidence" value="ECO:0007669"/>
    <property type="project" value="UniProtKB-UniRule"/>
</dbReference>
<dbReference type="GO" id="GO:0046872">
    <property type="term" value="F:metal ion binding"/>
    <property type="evidence" value="ECO:0007669"/>
    <property type="project" value="UniProtKB-UniRule"/>
</dbReference>
<keyword evidence="1" id="KW-0158">Chromosome</keyword>
<keyword evidence="1" id="KW-0479">Metal-binding</keyword>
<keyword evidence="1" id="KW-0547">Nucleotide-binding</keyword>
<feature type="domain" description="DNA2/NAM7 helicase-like C-terminal" evidence="3">
    <location>
        <begin position="155"/>
        <end position="354"/>
    </location>
</feature>
<dbReference type="Proteomes" id="UP000785679">
    <property type="component" value="Unassembled WGS sequence"/>
</dbReference>
<organism evidence="4 5">
    <name type="scientific">Halteria grandinella</name>
    <dbReference type="NCBI Taxonomy" id="5974"/>
    <lineage>
        <taxon>Eukaryota</taxon>
        <taxon>Sar</taxon>
        <taxon>Alveolata</taxon>
        <taxon>Ciliophora</taxon>
        <taxon>Intramacronucleata</taxon>
        <taxon>Spirotrichea</taxon>
        <taxon>Stichotrichia</taxon>
        <taxon>Sporadotrichida</taxon>
        <taxon>Halteriidae</taxon>
        <taxon>Halteria</taxon>
    </lineage>
</organism>
<evidence type="ECO:0000313" key="4">
    <source>
        <dbReference type="EMBL" id="TNV85700.1"/>
    </source>
</evidence>
<dbReference type="CDD" id="cd18808">
    <property type="entry name" value="SF1_C_Upf1"/>
    <property type="match status" value="1"/>
</dbReference>
<dbReference type="PANTHER" id="PTHR10887">
    <property type="entry name" value="DNA2/NAM7 HELICASE FAMILY"/>
    <property type="match status" value="1"/>
</dbReference>
<comment type="subcellular location">
    <subcellularLocation>
        <location evidence="1">Nucleus</location>
    </subcellularLocation>
    <subcellularLocation>
        <location evidence="1">Chromosome</location>
    </subcellularLocation>
</comment>
<dbReference type="Pfam" id="PF13086">
    <property type="entry name" value="AAA_11"/>
    <property type="match status" value="1"/>
</dbReference>
<dbReference type="GO" id="GO:0051539">
    <property type="term" value="F:4 iron, 4 sulfur cluster binding"/>
    <property type="evidence" value="ECO:0007669"/>
    <property type="project" value="UniProtKB-UniRule"/>
</dbReference>
<proteinExistence type="inferred from homology"/>
<dbReference type="GO" id="GO:0033567">
    <property type="term" value="P:DNA replication, Okazaki fragment processing"/>
    <property type="evidence" value="ECO:0007669"/>
    <property type="project" value="UniProtKB-UniRule"/>
</dbReference>
<protein>
    <recommendedName>
        <fullName evidence="1">DNA replication ATP-dependent helicase/nuclease</fullName>
        <ecNumber evidence="1">3.1.-.-</ecNumber>
        <ecNumber evidence="1">3.6.4.12</ecNumber>
    </recommendedName>
</protein>
<dbReference type="InterPro" id="IPR041677">
    <property type="entry name" value="DNA2/NAM7_AAA_11"/>
</dbReference>
<dbReference type="Gene3D" id="3.40.50.300">
    <property type="entry name" value="P-loop containing nucleotide triphosphate hydrolases"/>
    <property type="match status" value="2"/>
</dbReference>
<dbReference type="AlphaFoldDB" id="A0A8J8T8K2"/>
<keyword evidence="1" id="KW-0235">DNA replication</keyword>
<feature type="domain" description="DNA2/NAM7 helicase helicase" evidence="2">
    <location>
        <begin position="79"/>
        <end position="145"/>
    </location>
</feature>
<dbReference type="InterPro" id="IPR041679">
    <property type="entry name" value="DNA2/NAM7-like_C"/>
</dbReference>
<accession>A0A8J8T8K2</accession>
<dbReference type="GO" id="GO:0005737">
    <property type="term" value="C:cytoplasm"/>
    <property type="evidence" value="ECO:0007669"/>
    <property type="project" value="TreeGrafter"/>
</dbReference>
<dbReference type="GO" id="GO:0005634">
    <property type="term" value="C:nucleus"/>
    <property type="evidence" value="ECO:0007669"/>
    <property type="project" value="UniProtKB-SubCell"/>
</dbReference>
<keyword evidence="1" id="KW-0408">Iron</keyword>